<organism evidence="1 2">
    <name type="scientific">Lederbergia galactosidilytica</name>
    <dbReference type="NCBI Taxonomy" id="217031"/>
    <lineage>
        <taxon>Bacteria</taxon>
        <taxon>Bacillati</taxon>
        <taxon>Bacillota</taxon>
        <taxon>Bacilli</taxon>
        <taxon>Bacillales</taxon>
        <taxon>Bacillaceae</taxon>
        <taxon>Lederbergia</taxon>
    </lineage>
</organism>
<evidence type="ECO:0000313" key="2">
    <source>
        <dbReference type="Proteomes" id="UP000053881"/>
    </source>
</evidence>
<gene>
    <name evidence="1" type="ORF">ACA29_02030</name>
</gene>
<dbReference type="AlphaFoldDB" id="A0A0Q9Y7R5"/>
<evidence type="ECO:0000313" key="1">
    <source>
        <dbReference type="EMBL" id="KRG16893.1"/>
    </source>
</evidence>
<proteinExistence type="predicted"/>
<dbReference type="EMBL" id="LGPB01000022">
    <property type="protein sequence ID" value="KRG16893.1"/>
    <property type="molecule type" value="Genomic_DNA"/>
</dbReference>
<comment type="caution">
    <text evidence="1">The sequence shown here is derived from an EMBL/GenBank/DDBJ whole genome shotgun (WGS) entry which is preliminary data.</text>
</comment>
<dbReference type="PATRIC" id="fig|217031.4.peg.696"/>
<reference evidence="1 2" key="1">
    <citation type="submission" date="2015-06" db="EMBL/GenBank/DDBJ databases">
        <title>Genome sequencing project of Bacillus galactosidilyticus PL133.</title>
        <authorList>
            <person name="Gaiero J."/>
            <person name="Nicol R."/>
            <person name="Habash M."/>
        </authorList>
    </citation>
    <scope>NUCLEOTIDE SEQUENCE [LARGE SCALE GENOMIC DNA]</scope>
    <source>
        <strain evidence="1 2">PL133</strain>
    </source>
</reference>
<protein>
    <recommendedName>
        <fullName evidence="3">NERD domain-containing protein</fullName>
    </recommendedName>
</protein>
<accession>A0A0Q9Y7R5</accession>
<sequence>MKNQQYFLKLLLKKYSFPFLPSDAFVVITNPKSIILLNPDYREVLEKVIRPQALRFNFELLEKKYVNSILSHNELEKISEVLLQLHTPDEPDVLAQYGLNKSEIIPGIYCEKCGQFSVNRIKRFWRCHICNKKAEKAFIQALIDYRLLISTTI</sequence>
<dbReference type="Proteomes" id="UP000053881">
    <property type="component" value="Unassembled WGS sequence"/>
</dbReference>
<evidence type="ECO:0008006" key="3">
    <source>
        <dbReference type="Google" id="ProtNLM"/>
    </source>
</evidence>
<name>A0A0Q9Y7R5_9BACI</name>